<dbReference type="RefSeq" id="WP_251339628.1">
    <property type="nucleotide sequence ID" value="NZ_JAMATW010000006.1"/>
</dbReference>
<dbReference type="InterPro" id="IPR015231">
    <property type="entry name" value="DUF1934"/>
</dbReference>
<gene>
    <name evidence="1" type="ORF">P5X88_18115</name>
</gene>
<reference evidence="1" key="1">
    <citation type="submission" date="2023-03" db="EMBL/GenBank/DDBJ databases">
        <title>Bacterial isolates from washroom surfaces on a university campus.</title>
        <authorList>
            <person name="Holman D.B."/>
            <person name="Gzyl K.E."/>
            <person name="Taheri A.E."/>
        </authorList>
    </citation>
    <scope>NUCLEOTIDE SEQUENCE</scope>
    <source>
        <strain evidence="1">RD03</strain>
    </source>
</reference>
<dbReference type="Pfam" id="PF09148">
    <property type="entry name" value="DUF1934"/>
    <property type="match status" value="1"/>
</dbReference>
<dbReference type="SUPFAM" id="SSF50814">
    <property type="entry name" value="Lipocalins"/>
    <property type="match status" value="1"/>
</dbReference>
<evidence type="ECO:0000313" key="2">
    <source>
        <dbReference type="Proteomes" id="UP001159179"/>
    </source>
</evidence>
<dbReference type="Proteomes" id="UP001159179">
    <property type="component" value="Unassembled WGS sequence"/>
</dbReference>
<sequence length="144" mass="16494">MAEEVGHQMPVKIHLKTTITQDRENEKYELMLLGEYYQKGDAAFLKYNEELEEGTVHTIIKMSEESAVILRSGALKMRLGFHKDVEKNGSYESPYGTFLLSTKTKKIEHKNIGNNEGQFLLTYDLMMQGASSGKYEMLITYKEA</sequence>
<protein>
    <submittedName>
        <fullName evidence="1">DUF1934 domain-containing protein</fullName>
    </submittedName>
</protein>
<evidence type="ECO:0000313" key="1">
    <source>
        <dbReference type="EMBL" id="MDH5162851.1"/>
    </source>
</evidence>
<dbReference type="AlphaFoldDB" id="A0AAW6SVJ4"/>
<proteinExistence type="predicted"/>
<organism evidence="1 2">
    <name type="scientific">Heyndrickxia oleronia</name>
    <dbReference type="NCBI Taxonomy" id="38875"/>
    <lineage>
        <taxon>Bacteria</taxon>
        <taxon>Bacillati</taxon>
        <taxon>Bacillota</taxon>
        <taxon>Bacilli</taxon>
        <taxon>Bacillales</taxon>
        <taxon>Bacillaceae</taxon>
        <taxon>Heyndrickxia</taxon>
    </lineage>
</organism>
<accession>A0AAW6SVJ4</accession>
<name>A0AAW6SVJ4_9BACI</name>
<dbReference type="Gene3D" id="2.40.128.20">
    <property type="match status" value="1"/>
</dbReference>
<comment type="caution">
    <text evidence="1">The sequence shown here is derived from an EMBL/GenBank/DDBJ whole genome shotgun (WGS) entry which is preliminary data.</text>
</comment>
<dbReference type="EMBL" id="JAROYP010000011">
    <property type="protein sequence ID" value="MDH5162851.1"/>
    <property type="molecule type" value="Genomic_DNA"/>
</dbReference>
<dbReference type="InterPro" id="IPR012674">
    <property type="entry name" value="Calycin"/>
</dbReference>